<comment type="caution">
    <text evidence="3">The sequence shown here is derived from an EMBL/GenBank/DDBJ whole genome shotgun (WGS) entry which is preliminary data.</text>
</comment>
<gene>
    <name evidence="3" type="ORF">R1sor_012690</name>
</gene>
<dbReference type="PANTHER" id="PTHR11439">
    <property type="entry name" value="GAG-POL-RELATED RETROTRANSPOSON"/>
    <property type="match status" value="1"/>
</dbReference>
<evidence type="ECO:0000313" key="4">
    <source>
        <dbReference type="Proteomes" id="UP001633002"/>
    </source>
</evidence>
<evidence type="ECO:0000313" key="3">
    <source>
        <dbReference type="EMBL" id="KAL3698614.1"/>
    </source>
</evidence>
<feature type="domain" description="Reverse transcriptase Ty1/copia-type" evidence="2">
    <location>
        <begin position="160"/>
        <end position="253"/>
    </location>
</feature>
<dbReference type="Proteomes" id="UP001633002">
    <property type="component" value="Unassembled WGS sequence"/>
</dbReference>
<dbReference type="AlphaFoldDB" id="A0ABD3IAP2"/>
<accession>A0ABD3IAP2</accession>
<feature type="region of interest" description="Disordered" evidence="1">
    <location>
        <begin position="1"/>
        <end position="39"/>
    </location>
</feature>
<dbReference type="Pfam" id="PF07727">
    <property type="entry name" value="RVT_2"/>
    <property type="match status" value="1"/>
</dbReference>
<proteinExistence type="predicted"/>
<evidence type="ECO:0000259" key="2">
    <source>
        <dbReference type="Pfam" id="PF07727"/>
    </source>
</evidence>
<evidence type="ECO:0000256" key="1">
    <source>
        <dbReference type="SAM" id="MobiDB-lite"/>
    </source>
</evidence>
<dbReference type="PANTHER" id="PTHR11439:SF467">
    <property type="entry name" value="INTEGRASE CATALYTIC DOMAIN-CONTAINING PROTEIN"/>
    <property type="match status" value="1"/>
</dbReference>
<protein>
    <recommendedName>
        <fullName evidence="2">Reverse transcriptase Ty1/copia-type domain-containing protein</fullName>
    </recommendedName>
</protein>
<organism evidence="3 4">
    <name type="scientific">Riccia sorocarpa</name>
    <dbReference type="NCBI Taxonomy" id="122646"/>
    <lineage>
        <taxon>Eukaryota</taxon>
        <taxon>Viridiplantae</taxon>
        <taxon>Streptophyta</taxon>
        <taxon>Embryophyta</taxon>
        <taxon>Marchantiophyta</taxon>
        <taxon>Marchantiopsida</taxon>
        <taxon>Marchantiidae</taxon>
        <taxon>Marchantiales</taxon>
        <taxon>Ricciaceae</taxon>
        <taxon>Riccia</taxon>
    </lineage>
</organism>
<sequence>MPARTVPLKRGRGRPLKETNPLAVSQSKRQRGRPSELVPLVKQTCDDTQIIGESSKVVPSKSVPTEVDVPLMRQEPSDIRIPDLNYPAHTDDEQLKDTANEKIVLCMCADEYVICKPDGSMVWKREQVKLDTQFAMAVAESIQDQEEPMSIAECKTLEINPCIFFHRQGSDFIIITIYVNDLNLIGTQRGIDNDKSCLSSTFEMKELGPVTFYLGLQLSRVAGGILVHQTRYLQKVLTKFSMIDCHPRDTPLEVRNLKPEQDIYGPMREGETILLAKYPYLAAIGSLMYAAMTTRPDIAFSVNLLARHTQDPTQRHWNVIKQIIRYLHGIMDVRLFYVPHEDSTMRGYADARNLTDMTTGRSQTGFVFLNNGAAISVT</sequence>
<dbReference type="EMBL" id="JBJQOH010000002">
    <property type="protein sequence ID" value="KAL3698614.1"/>
    <property type="molecule type" value="Genomic_DNA"/>
</dbReference>
<reference evidence="3 4" key="1">
    <citation type="submission" date="2024-09" db="EMBL/GenBank/DDBJ databases">
        <title>Chromosome-scale assembly of Riccia sorocarpa.</title>
        <authorList>
            <person name="Paukszto L."/>
        </authorList>
    </citation>
    <scope>NUCLEOTIDE SEQUENCE [LARGE SCALE GENOMIC DNA]</scope>
    <source>
        <strain evidence="3">LP-2024</strain>
        <tissue evidence="3">Aerial parts of the thallus</tissue>
    </source>
</reference>
<keyword evidence="4" id="KW-1185">Reference proteome</keyword>
<name>A0ABD3IAP2_9MARC</name>
<dbReference type="InterPro" id="IPR013103">
    <property type="entry name" value="RVT_2"/>
</dbReference>